<name>A0ABY3PCW1_9STAP</name>
<dbReference type="Proteomes" id="UP001197626">
    <property type="component" value="Chromosome"/>
</dbReference>
<dbReference type="InterPro" id="IPR001387">
    <property type="entry name" value="Cro/C1-type_HTH"/>
</dbReference>
<evidence type="ECO:0000259" key="3">
    <source>
        <dbReference type="PROSITE" id="PS50943"/>
    </source>
</evidence>
<evidence type="ECO:0000313" key="5">
    <source>
        <dbReference type="Proteomes" id="UP001197626"/>
    </source>
</evidence>
<feature type="transmembrane region" description="Helical" evidence="2">
    <location>
        <begin position="106"/>
        <end position="124"/>
    </location>
</feature>
<dbReference type="SMART" id="SM00530">
    <property type="entry name" value="HTH_XRE"/>
    <property type="match status" value="1"/>
</dbReference>
<organism evidence="4 5">
    <name type="scientific">Staphylococcus ratti</name>
    <dbReference type="NCBI Taxonomy" id="2892440"/>
    <lineage>
        <taxon>Bacteria</taxon>
        <taxon>Bacillati</taxon>
        <taxon>Bacillota</taxon>
        <taxon>Bacilli</taxon>
        <taxon>Bacillales</taxon>
        <taxon>Staphylococcaceae</taxon>
        <taxon>Staphylococcus</taxon>
    </lineage>
</organism>
<dbReference type="RefSeq" id="WP_229292654.1">
    <property type="nucleotide sequence ID" value="NZ_CP086654.1"/>
</dbReference>
<evidence type="ECO:0000313" key="4">
    <source>
        <dbReference type="EMBL" id="UEX90157.1"/>
    </source>
</evidence>
<keyword evidence="2" id="KW-0472">Membrane</keyword>
<protein>
    <submittedName>
        <fullName evidence="4">Helix-turn-helix domain-containing protein</fullName>
    </submittedName>
</protein>
<dbReference type="PROSITE" id="PS50943">
    <property type="entry name" value="HTH_CROC1"/>
    <property type="match status" value="1"/>
</dbReference>
<dbReference type="EMBL" id="CP086654">
    <property type="protein sequence ID" value="UEX90157.1"/>
    <property type="molecule type" value="Genomic_DNA"/>
</dbReference>
<keyword evidence="1" id="KW-0238">DNA-binding</keyword>
<dbReference type="PANTHER" id="PTHR46558:SF4">
    <property type="entry name" value="DNA-BIDING PHAGE PROTEIN"/>
    <property type="match status" value="1"/>
</dbReference>
<sequence>MEVGKQIKYYRKAHDLSQTALADKVYVSSQTISNWENERSYPDLESLISLTELFNISLDQLVKGDVEVMKNTLDRNNMDEYGKRMVIFMLLFAVSEGAALSLSDGWFGLLLPFVFWIIGMRYAMKIEYLKKKYDVKTYKEIVDYLENNNTTPKAPRNKTKYIFETIFIVTGFIVSAVIIMLLSMWLFGWL</sequence>
<dbReference type="CDD" id="cd00093">
    <property type="entry name" value="HTH_XRE"/>
    <property type="match status" value="1"/>
</dbReference>
<accession>A0ABY3PCW1</accession>
<reference evidence="4 5" key="1">
    <citation type="journal article" date="2022" name="Pathogens">
        <title>Staphylococcus ratti sp. nov. Isolated from a Lab Rat.</title>
        <authorList>
            <person name="Kovarovic V."/>
            <person name="Sedlacek I."/>
            <person name="Petras P."/>
            <person name="Kralova S."/>
            <person name="Maslanova I."/>
            <person name="Svec P."/>
            <person name="Neumann-Schaal M."/>
            <person name="Botka T."/>
            <person name="Gelbicova T."/>
            <person name="Stankova E."/>
            <person name="Doskar J."/>
            <person name="Pantucek R."/>
        </authorList>
    </citation>
    <scope>NUCLEOTIDE SEQUENCE [LARGE SCALE GENOMIC DNA]</scope>
    <source>
        <strain evidence="4 5">CCM 9025</strain>
    </source>
</reference>
<evidence type="ECO:0000256" key="1">
    <source>
        <dbReference type="ARBA" id="ARBA00023125"/>
    </source>
</evidence>
<keyword evidence="2" id="KW-0812">Transmembrane</keyword>
<keyword evidence="2" id="KW-1133">Transmembrane helix</keyword>
<dbReference type="SUPFAM" id="SSF47413">
    <property type="entry name" value="lambda repressor-like DNA-binding domains"/>
    <property type="match status" value="1"/>
</dbReference>
<feature type="transmembrane region" description="Helical" evidence="2">
    <location>
        <begin position="161"/>
        <end position="187"/>
    </location>
</feature>
<feature type="domain" description="HTH cro/C1-type" evidence="3">
    <location>
        <begin position="7"/>
        <end position="61"/>
    </location>
</feature>
<dbReference type="Pfam" id="PF01381">
    <property type="entry name" value="HTH_3"/>
    <property type="match status" value="1"/>
</dbReference>
<keyword evidence="5" id="KW-1185">Reference proteome</keyword>
<dbReference type="PANTHER" id="PTHR46558">
    <property type="entry name" value="TRACRIPTIONAL REGULATORY PROTEIN-RELATED-RELATED"/>
    <property type="match status" value="1"/>
</dbReference>
<dbReference type="InterPro" id="IPR010982">
    <property type="entry name" value="Lambda_DNA-bd_dom_sf"/>
</dbReference>
<evidence type="ECO:0000256" key="2">
    <source>
        <dbReference type="SAM" id="Phobius"/>
    </source>
</evidence>
<dbReference type="Gene3D" id="1.10.260.40">
    <property type="entry name" value="lambda repressor-like DNA-binding domains"/>
    <property type="match status" value="1"/>
</dbReference>
<feature type="transmembrane region" description="Helical" evidence="2">
    <location>
        <begin position="81"/>
        <end position="100"/>
    </location>
</feature>
<gene>
    <name evidence="4" type="ORF">LN051_00315</name>
</gene>
<proteinExistence type="predicted"/>